<feature type="transmembrane region" description="Helical" evidence="9">
    <location>
        <begin position="319"/>
        <end position="336"/>
    </location>
</feature>
<feature type="transmembrane region" description="Helical" evidence="9">
    <location>
        <begin position="262"/>
        <end position="281"/>
    </location>
</feature>
<dbReference type="RefSeq" id="XP_022727411.1">
    <property type="nucleotide sequence ID" value="XM_022871676.1"/>
</dbReference>
<comment type="similarity">
    <text evidence="2">Belongs to the peptidase S54 family.</text>
</comment>
<gene>
    <name evidence="12 13" type="primary">LOC111283218</name>
</gene>
<keyword evidence="4 9" id="KW-0812">Transmembrane</keyword>
<dbReference type="FunFam" id="1.20.1540.10:FF:000018">
    <property type="entry name" value="RHOMBOID-like protein 12, mitochondrial"/>
    <property type="match status" value="1"/>
</dbReference>
<keyword evidence="8 9" id="KW-0472">Membrane</keyword>
<dbReference type="InterPro" id="IPR050925">
    <property type="entry name" value="Rhomboid_protease_S54"/>
</dbReference>
<keyword evidence="7 9" id="KW-1133">Transmembrane helix</keyword>
<evidence type="ECO:0000259" key="10">
    <source>
        <dbReference type="Pfam" id="PF01694"/>
    </source>
</evidence>
<keyword evidence="3" id="KW-0645">Protease</keyword>
<dbReference type="Pfam" id="PF01694">
    <property type="entry name" value="Rhomboid"/>
    <property type="match status" value="1"/>
</dbReference>
<keyword evidence="5" id="KW-0378">Hydrolase</keyword>
<keyword evidence="6" id="KW-0809">Transit peptide</keyword>
<name>A0A6P5XGL6_DURZI</name>
<dbReference type="GO" id="GO:0004252">
    <property type="term" value="F:serine-type endopeptidase activity"/>
    <property type="evidence" value="ECO:0007669"/>
    <property type="project" value="InterPro"/>
</dbReference>
<evidence type="ECO:0000256" key="2">
    <source>
        <dbReference type="ARBA" id="ARBA00009045"/>
    </source>
</evidence>
<dbReference type="Gene3D" id="1.20.1540.10">
    <property type="entry name" value="Rhomboid-like"/>
    <property type="match status" value="1"/>
</dbReference>
<evidence type="ECO:0000256" key="8">
    <source>
        <dbReference type="ARBA" id="ARBA00023136"/>
    </source>
</evidence>
<dbReference type="GO" id="GO:0006508">
    <property type="term" value="P:proteolysis"/>
    <property type="evidence" value="ECO:0007669"/>
    <property type="project" value="UniProtKB-KW"/>
</dbReference>
<evidence type="ECO:0000256" key="7">
    <source>
        <dbReference type="ARBA" id="ARBA00022989"/>
    </source>
</evidence>
<keyword evidence="11" id="KW-1185">Reference proteome</keyword>
<dbReference type="InterPro" id="IPR035952">
    <property type="entry name" value="Rhomboid-like_sf"/>
</dbReference>
<reference evidence="12 13" key="1">
    <citation type="submission" date="2025-04" db="UniProtKB">
        <authorList>
            <consortium name="RefSeq"/>
        </authorList>
    </citation>
    <scope>IDENTIFICATION</scope>
    <source>
        <tissue evidence="12 13">Fruit stalk</tissue>
    </source>
</reference>
<evidence type="ECO:0000256" key="3">
    <source>
        <dbReference type="ARBA" id="ARBA00022670"/>
    </source>
</evidence>
<dbReference type="GO" id="GO:0016020">
    <property type="term" value="C:membrane"/>
    <property type="evidence" value="ECO:0007669"/>
    <property type="project" value="UniProtKB-SubCell"/>
</dbReference>
<proteinExistence type="inferred from homology"/>
<evidence type="ECO:0000313" key="13">
    <source>
        <dbReference type="RefSeq" id="XP_022727418.1"/>
    </source>
</evidence>
<dbReference type="OrthoDB" id="418595at2759"/>
<sequence>MQRLLSLKQTSSTLTKALTKTSSSSSGFNPPPYNTFSPIANPIPTPQNHFLSSPFSHPFHHLSFPWRSKPSLKVKTQGFLSYPVVAKRFSLNSSNTHLKVSGKSLLDSKAWFLRPWIPKGRFDVGPSFGLSRSRWRSWFQQFTESQMVLCLILTNVAVFLLWRIADQEFMMNNFMVSLDNFKSGRLHTLITSAFSHIDIKHIVTNMIGLYFFGHSIESIFGPQYLLKLYLSGAIVGSLFYLVHHAYLALSYKEQAMWMDPNTPGLGASGAVNAILLLDIFLNPKSTLYLDFIIPVPAMLLGIFLIGIDIWRTIEGNGHVSGSAHLGGAAVAAIAWARHRRGRF</sequence>
<feature type="transmembrane region" description="Helical" evidence="9">
    <location>
        <begin position="146"/>
        <end position="165"/>
    </location>
</feature>
<dbReference type="RefSeq" id="XP_022727418.1">
    <property type="nucleotide sequence ID" value="XM_022871683.1"/>
</dbReference>
<dbReference type="PANTHER" id="PTHR43731:SF14">
    <property type="entry name" value="PRESENILIN-ASSOCIATED RHOMBOID-LIKE PROTEIN, MITOCHONDRIAL"/>
    <property type="match status" value="1"/>
</dbReference>
<protein>
    <submittedName>
        <fullName evidence="12 13">RHOMBOID-like protein 12, mitochondrial</fullName>
    </submittedName>
</protein>
<feature type="transmembrane region" description="Helical" evidence="9">
    <location>
        <begin position="185"/>
        <end position="212"/>
    </location>
</feature>
<dbReference type="KEGG" id="dzi:111283218"/>
<evidence type="ECO:0000313" key="12">
    <source>
        <dbReference type="RefSeq" id="XP_022727411.1"/>
    </source>
</evidence>
<dbReference type="AlphaFoldDB" id="A0A6P5XGL6"/>
<dbReference type="Proteomes" id="UP000515121">
    <property type="component" value="Unplaced"/>
</dbReference>
<feature type="domain" description="Peptidase S54 rhomboid" evidence="10">
    <location>
        <begin position="184"/>
        <end position="336"/>
    </location>
</feature>
<dbReference type="InterPro" id="IPR022764">
    <property type="entry name" value="Peptidase_S54_rhomboid_dom"/>
</dbReference>
<evidence type="ECO:0000256" key="9">
    <source>
        <dbReference type="SAM" id="Phobius"/>
    </source>
</evidence>
<dbReference type="SUPFAM" id="SSF144091">
    <property type="entry name" value="Rhomboid-like"/>
    <property type="match status" value="1"/>
</dbReference>
<accession>A0A6P5XGL6</accession>
<feature type="transmembrane region" description="Helical" evidence="9">
    <location>
        <begin position="288"/>
        <end position="307"/>
    </location>
</feature>
<evidence type="ECO:0000256" key="4">
    <source>
        <dbReference type="ARBA" id="ARBA00022692"/>
    </source>
</evidence>
<evidence type="ECO:0000256" key="1">
    <source>
        <dbReference type="ARBA" id="ARBA00004141"/>
    </source>
</evidence>
<comment type="subcellular location">
    <subcellularLocation>
        <location evidence="1">Membrane</location>
        <topology evidence="1">Multi-pass membrane protein</topology>
    </subcellularLocation>
</comment>
<evidence type="ECO:0000313" key="11">
    <source>
        <dbReference type="Proteomes" id="UP000515121"/>
    </source>
</evidence>
<dbReference type="GeneID" id="111283218"/>
<feature type="transmembrane region" description="Helical" evidence="9">
    <location>
        <begin position="224"/>
        <end position="242"/>
    </location>
</feature>
<dbReference type="PANTHER" id="PTHR43731">
    <property type="entry name" value="RHOMBOID PROTEASE"/>
    <property type="match status" value="1"/>
</dbReference>
<organism evidence="11 13">
    <name type="scientific">Durio zibethinus</name>
    <name type="common">Durian</name>
    <dbReference type="NCBI Taxonomy" id="66656"/>
    <lineage>
        <taxon>Eukaryota</taxon>
        <taxon>Viridiplantae</taxon>
        <taxon>Streptophyta</taxon>
        <taxon>Embryophyta</taxon>
        <taxon>Tracheophyta</taxon>
        <taxon>Spermatophyta</taxon>
        <taxon>Magnoliopsida</taxon>
        <taxon>eudicotyledons</taxon>
        <taxon>Gunneridae</taxon>
        <taxon>Pentapetalae</taxon>
        <taxon>rosids</taxon>
        <taxon>malvids</taxon>
        <taxon>Malvales</taxon>
        <taxon>Malvaceae</taxon>
        <taxon>Helicteroideae</taxon>
        <taxon>Durio</taxon>
    </lineage>
</organism>
<evidence type="ECO:0000256" key="5">
    <source>
        <dbReference type="ARBA" id="ARBA00022801"/>
    </source>
</evidence>
<evidence type="ECO:0000256" key="6">
    <source>
        <dbReference type="ARBA" id="ARBA00022946"/>
    </source>
</evidence>